<sequence length="162" mass="18536">MDVPSNLQKQKSKTYHKSDFRSYKHNELSQTWGLLHNINNIKYSIHNTKTRNIPSSHGSSSYPSRSPQPSWEHHPPASRHSENPHTHSQPRRKTLGAGEPSPGRKPARKTGSFFAKMTTKTNKQTNKQTKTYQDLPRSQPPRKIPVVKVRDQQKVAQPLEVS</sequence>
<dbReference type="EMBL" id="JBDFQZ010000003">
    <property type="protein sequence ID" value="KAK9740825.1"/>
    <property type="molecule type" value="Genomic_DNA"/>
</dbReference>
<feature type="compositionally biased region" description="Low complexity" evidence="1">
    <location>
        <begin position="54"/>
        <end position="70"/>
    </location>
</feature>
<keyword evidence="3" id="KW-1185">Reference proteome</keyword>
<evidence type="ECO:0000313" key="3">
    <source>
        <dbReference type="Proteomes" id="UP001443914"/>
    </source>
</evidence>
<organism evidence="2 3">
    <name type="scientific">Saponaria officinalis</name>
    <name type="common">Common soapwort</name>
    <name type="synonym">Lychnis saponaria</name>
    <dbReference type="NCBI Taxonomy" id="3572"/>
    <lineage>
        <taxon>Eukaryota</taxon>
        <taxon>Viridiplantae</taxon>
        <taxon>Streptophyta</taxon>
        <taxon>Embryophyta</taxon>
        <taxon>Tracheophyta</taxon>
        <taxon>Spermatophyta</taxon>
        <taxon>Magnoliopsida</taxon>
        <taxon>eudicotyledons</taxon>
        <taxon>Gunneridae</taxon>
        <taxon>Pentapetalae</taxon>
        <taxon>Caryophyllales</taxon>
        <taxon>Caryophyllaceae</taxon>
        <taxon>Caryophylleae</taxon>
        <taxon>Saponaria</taxon>
    </lineage>
</organism>
<name>A0AAW1M4E2_SAPOF</name>
<dbReference type="AlphaFoldDB" id="A0AAW1M4E2"/>
<protein>
    <submittedName>
        <fullName evidence="2">Uncharacterized protein</fullName>
    </submittedName>
</protein>
<evidence type="ECO:0000256" key="1">
    <source>
        <dbReference type="SAM" id="MobiDB-lite"/>
    </source>
</evidence>
<feature type="compositionally biased region" description="Low complexity" evidence="1">
    <location>
        <begin position="118"/>
        <end position="131"/>
    </location>
</feature>
<reference evidence="2" key="1">
    <citation type="submission" date="2024-03" db="EMBL/GenBank/DDBJ databases">
        <title>WGS assembly of Saponaria officinalis var. Norfolk2.</title>
        <authorList>
            <person name="Jenkins J."/>
            <person name="Shu S."/>
            <person name="Grimwood J."/>
            <person name="Barry K."/>
            <person name="Goodstein D."/>
            <person name="Schmutz J."/>
            <person name="Leebens-Mack J."/>
            <person name="Osbourn A."/>
        </authorList>
    </citation>
    <scope>NUCLEOTIDE SEQUENCE [LARGE SCALE GENOMIC DNA]</scope>
    <source>
        <strain evidence="2">JIC</strain>
    </source>
</reference>
<feature type="region of interest" description="Disordered" evidence="1">
    <location>
        <begin position="49"/>
        <end position="162"/>
    </location>
</feature>
<feature type="compositionally biased region" description="Basic and acidic residues" evidence="1">
    <location>
        <begin position="71"/>
        <end position="85"/>
    </location>
</feature>
<comment type="caution">
    <text evidence="2">The sequence shown here is derived from an EMBL/GenBank/DDBJ whole genome shotgun (WGS) entry which is preliminary data.</text>
</comment>
<evidence type="ECO:0000313" key="2">
    <source>
        <dbReference type="EMBL" id="KAK9740825.1"/>
    </source>
</evidence>
<accession>A0AAW1M4E2</accession>
<proteinExistence type="predicted"/>
<dbReference type="Proteomes" id="UP001443914">
    <property type="component" value="Unassembled WGS sequence"/>
</dbReference>
<gene>
    <name evidence="2" type="ORF">RND81_03G063200</name>
</gene>